<evidence type="ECO:0000256" key="1">
    <source>
        <dbReference type="ARBA" id="ARBA00005104"/>
    </source>
</evidence>
<reference evidence="5 6" key="1">
    <citation type="submission" date="2017-02" db="EMBL/GenBank/DDBJ databases">
        <authorList>
            <person name="Peterson S.W."/>
        </authorList>
    </citation>
    <scope>NUCLEOTIDE SEQUENCE [LARGE SCALE GENOMIC DNA]</scope>
    <source>
        <strain evidence="5 6">S285</strain>
    </source>
</reference>
<dbReference type="Gene3D" id="3.40.430.10">
    <property type="entry name" value="Dihydrofolate Reductase, subunit A"/>
    <property type="match status" value="1"/>
</dbReference>
<evidence type="ECO:0000259" key="4">
    <source>
        <dbReference type="Pfam" id="PF01872"/>
    </source>
</evidence>
<keyword evidence="3" id="KW-0560">Oxidoreductase</keyword>
<dbReference type="STRING" id="655015.B1812_08730"/>
<evidence type="ECO:0000256" key="2">
    <source>
        <dbReference type="ARBA" id="ARBA00022857"/>
    </source>
</evidence>
<dbReference type="KEGG" id="mbry:B1812_08730"/>
<protein>
    <submittedName>
        <fullName evidence="5">Deaminase</fullName>
    </submittedName>
</protein>
<sequence>MRVDTIALGGGWPGPASPATDVFAPFREASPDRPFVVGQLGQSLDGRIATVSGESRGISGDSALVHLHRIRAHVDAVIVGAGTIIADDPRLSVRAVKGVSPARVVIDPSGRLDARGNWLAEDGARRILVTGASEPACAAAEIIRLERREGLIPPAAIVEALFARGLTRLLVEGGARTLAAFIEAGLLDRLHLLVAPMIIGSGRNGLELSPIGTLASALRPRVQTHLLDGGDVLFDCDFSCCRQRSC</sequence>
<dbReference type="InterPro" id="IPR024072">
    <property type="entry name" value="DHFR-like_dom_sf"/>
</dbReference>
<dbReference type="InterPro" id="IPR050765">
    <property type="entry name" value="Riboflavin_Biosynth_HTPR"/>
</dbReference>
<keyword evidence="6" id="KW-1185">Reference proteome</keyword>
<dbReference type="RefSeq" id="WP_085771239.1">
    <property type="nucleotide sequence ID" value="NZ_AP027149.1"/>
</dbReference>
<dbReference type="PANTHER" id="PTHR38011:SF7">
    <property type="entry name" value="2,5-DIAMINO-6-RIBOSYLAMINO-4(3H)-PYRIMIDINONE 5'-PHOSPHATE REDUCTASE"/>
    <property type="match status" value="1"/>
</dbReference>
<dbReference type="AlphaFoldDB" id="A0A1W6MU75"/>
<feature type="domain" description="Bacterial bifunctional deaminase-reductase C-terminal" evidence="4">
    <location>
        <begin position="34"/>
        <end position="204"/>
    </location>
</feature>
<gene>
    <name evidence="5" type="ORF">B1812_08730</name>
</gene>
<evidence type="ECO:0000313" key="6">
    <source>
        <dbReference type="Proteomes" id="UP000193978"/>
    </source>
</evidence>
<keyword evidence="2" id="KW-0521">NADP</keyword>
<evidence type="ECO:0000256" key="3">
    <source>
        <dbReference type="ARBA" id="ARBA00023002"/>
    </source>
</evidence>
<dbReference type="Pfam" id="PF01872">
    <property type="entry name" value="RibD_C"/>
    <property type="match status" value="1"/>
</dbReference>
<dbReference type="InterPro" id="IPR002734">
    <property type="entry name" value="RibDG_C"/>
</dbReference>
<dbReference type="GO" id="GO:0008703">
    <property type="term" value="F:5-amino-6-(5-phosphoribosylamino)uracil reductase activity"/>
    <property type="evidence" value="ECO:0007669"/>
    <property type="project" value="InterPro"/>
</dbReference>
<evidence type="ECO:0000313" key="5">
    <source>
        <dbReference type="EMBL" id="ARN81151.1"/>
    </source>
</evidence>
<proteinExistence type="predicted"/>
<dbReference type="SUPFAM" id="SSF53597">
    <property type="entry name" value="Dihydrofolate reductase-like"/>
    <property type="match status" value="1"/>
</dbReference>
<comment type="pathway">
    <text evidence="1">Cofactor biosynthesis; riboflavin biosynthesis.</text>
</comment>
<organism evidence="5 6">
    <name type="scientific">Methylocystis bryophila</name>
    <dbReference type="NCBI Taxonomy" id="655015"/>
    <lineage>
        <taxon>Bacteria</taxon>
        <taxon>Pseudomonadati</taxon>
        <taxon>Pseudomonadota</taxon>
        <taxon>Alphaproteobacteria</taxon>
        <taxon>Hyphomicrobiales</taxon>
        <taxon>Methylocystaceae</taxon>
        <taxon>Methylocystis</taxon>
    </lineage>
</organism>
<name>A0A1W6MU75_9HYPH</name>
<dbReference type="EMBL" id="CP019948">
    <property type="protein sequence ID" value="ARN81151.1"/>
    <property type="molecule type" value="Genomic_DNA"/>
</dbReference>
<accession>A0A1W6MU75</accession>
<dbReference type="Proteomes" id="UP000193978">
    <property type="component" value="Chromosome"/>
</dbReference>
<dbReference type="GO" id="GO:0009231">
    <property type="term" value="P:riboflavin biosynthetic process"/>
    <property type="evidence" value="ECO:0007669"/>
    <property type="project" value="InterPro"/>
</dbReference>
<dbReference type="PANTHER" id="PTHR38011">
    <property type="entry name" value="DIHYDROFOLATE REDUCTASE FAMILY PROTEIN (AFU_ORTHOLOGUE AFUA_8G06820)"/>
    <property type="match status" value="1"/>
</dbReference>
<dbReference type="OrthoDB" id="2313602at2"/>